<dbReference type="GO" id="GO:0006950">
    <property type="term" value="P:response to stress"/>
    <property type="evidence" value="ECO:0007669"/>
    <property type="project" value="TreeGrafter"/>
</dbReference>
<dbReference type="InterPro" id="IPR039422">
    <property type="entry name" value="MarR/SlyA-like"/>
</dbReference>
<evidence type="ECO:0000313" key="2">
    <source>
        <dbReference type="EMBL" id="PCC18333.1"/>
    </source>
</evidence>
<dbReference type="PROSITE" id="PS50995">
    <property type="entry name" value="HTH_MARR_2"/>
    <property type="match status" value="1"/>
</dbReference>
<dbReference type="SUPFAM" id="SSF46785">
    <property type="entry name" value="Winged helix' DNA-binding domain"/>
    <property type="match status" value="1"/>
</dbReference>
<dbReference type="PRINTS" id="PR00598">
    <property type="entry name" value="HTHMARR"/>
</dbReference>
<organism evidence="2 3">
    <name type="scientific">Brevibacterium aurantiacum</name>
    <dbReference type="NCBI Taxonomy" id="273384"/>
    <lineage>
        <taxon>Bacteria</taxon>
        <taxon>Bacillati</taxon>
        <taxon>Actinomycetota</taxon>
        <taxon>Actinomycetes</taxon>
        <taxon>Micrococcales</taxon>
        <taxon>Brevibacteriaceae</taxon>
        <taxon>Brevibacterium</taxon>
    </lineage>
</organism>
<evidence type="ECO:0000259" key="1">
    <source>
        <dbReference type="PROSITE" id="PS50995"/>
    </source>
</evidence>
<feature type="domain" description="HTH marR-type" evidence="1">
    <location>
        <begin position="34"/>
        <end position="166"/>
    </location>
</feature>
<dbReference type="GO" id="GO:0003700">
    <property type="term" value="F:DNA-binding transcription factor activity"/>
    <property type="evidence" value="ECO:0007669"/>
    <property type="project" value="InterPro"/>
</dbReference>
<reference evidence="2 3" key="1">
    <citation type="journal article" date="2017" name="Elife">
        <title>Extensive horizontal gene transfer in cheese-associated bacteria.</title>
        <authorList>
            <person name="Bonham K.S."/>
            <person name="Wolfe B.E."/>
            <person name="Dutton R.J."/>
        </authorList>
    </citation>
    <scope>NUCLEOTIDE SEQUENCE [LARGE SCALE GENOMIC DNA]</scope>
    <source>
        <strain evidence="2 3">JB5</strain>
    </source>
</reference>
<dbReference type="InterPro" id="IPR036390">
    <property type="entry name" value="WH_DNA-bd_sf"/>
</dbReference>
<comment type="caution">
    <text evidence="2">The sequence shown here is derived from an EMBL/GenBank/DDBJ whole genome shotgun (WGS) entry which is preliminary data.</text>
</comment>
<dbReference type="InterPro" id="IPR036388">
    <property type="entry name" value="WH-like_DNA-bd_sf"/>
</dbReference>
<dbReference type="EMBL" id="NRGX01000001">
    <property type="protein sequence ID" value="PCC18333.1"/>
    <property type="molecule type" value="Genomic_DNA"/>
</dbReference>
<dbReference type="AlphaFoldDB" id="A0A2A3X3P1"/>
<evidence type="ECO:0000313" key="3">
    <source>
        <dbReference type="Proteomes" id="UP000218377"/>
    </source>
</evidence>
<dbReference type="PANTHER" id="PTHR33164:SF43">
    <property type="entry name" value="HTH-TYPE TRANSCRIPTIONAL REPRESSOR YETL"/>
    <property type="match status" value="1"/>
</dbReference>
<dbReference type="SMART" id="SM00347">
    <property type="entry name" value="HTH_MARR"/>
    <property type="match status" value="1"/>
</dbReference>
<protein>
    <recommendedName>
        <fullName evidence="1">HTH marR-type domain-containing protein</fullName>
    </recommendedName>
</protein>
<dbReference type="PANTHER" id="PTHR33164">
    <property type="entry name" value="TRANSCRIPTIONAL REGULATOR, MARR FAMILY"/>
    <property type="match status" value="1"/>
</dbReference>
<name>A0A2A3X3P1_BREAU</name>
<dbReference type="Pfam" id="PF01047">
    <property type="entry name" value="MarR"/>
    <property type="match status" value="1"/>
</dbReference>
<gene>
    <name evidence="2" type="ORF">CIK79_08550</name>
</gene>
<dbReference type="Gene3D" id="1.10.10.10">
    <property type="entry name" value="Winged helix-like DNA-binding domain superfamily/Winged helix DNA-binding domain"/>
    <property type="match status" value="1"/>
</dbReference>
<dbReference type="Proteomes" id="UP000218377">
    <property type="component" value="Unassembled WGS sequence"/>
</dbReference>
<proteinExistence type="predicted"/>
<accession>A0A2A3X3P1</accession>
<dbReference type="InterPro" id="IPR000835">
    <property type="entry name" value="HTH_MarR-typ"/>
</dbReference>
<sequence>MQVVKWLIVLLFMDSLMGAKHELLLDHAGQHDHGAHLVMALLRTAALIDRACAAKLSEFDLSEGRLTVLLAAAKHEAATPALLAEQVGISRAAITGLIDGLERQQLVRRIAHPTDRRSLTIEATDQGRAVLDSLSPIYGSWLQQVPAGIGPDEAAAAITVLSTIQHNLGRGTEHE</sequence>